<dbReference type="Pfam" id="PF00067">
    <property type="entry name" value="p450"/>
    <property type="match status" value="1"/>
</dbReference>
<dbReference type="Proteomes" id="UP001383192">
    <property type="component" value="Unassembled WGS sequence"/>
</dbReference>
<keyword evidence="7 14" id="KW-0479">Metal-binding</keyword>
<keyword evidence="13" id="KW-0325">Glycoprotein</keyword>
<evidence type="ECO:0000256" key="3">
    <source>
        <dbReference type="ARBA" id="ARBA00005179"/>
    </source>
</evidence>
<dbReference type="GO" id="GO:0004497">
    <property type="term" value="F:monooxygenase activity"/>
    <property type="evidence" value="ECO:0007669"/>
    <property type="project" value="UniProtKB-KW"/>
</dbReference>
<accession>A0AAW0DXK9</accession>
<dbReference type="InterPro" id="IPR002401">
    <property type="entry name" value="Cyt_P450_E_grp-I"/>
</dbReference>
<dbReference type="GO" id="GO:0005506">
    <property type="term" value="F:iron ion binding"/>
    <property type="evidence" value="ECO:0007669"/>
    <property type="project" value="InterPro"/>
</dbReference>
<dbReference type="PROSITE" id="PS00086">
    <property type="entry name" value="CYTOCHROME_P450"/>
    <property type="match status" value="1"/>
</dbReference>
<evidence type="ECO:0000256" key="1">
    <source>
        <dbReference type="ARBA" id="ARBA00001971"/>
    </source>
</evidence>
<evidence type="ECO:0000256" key="2">
    <source>
        <dbReference type="ARBA" id="ARBA00004167"/>
    </source>
</evidence>
<organism evidence="16 17">
    <name type="scientific">Paramarasmius palmivorus</name>
    <dbReference type="NCBI Taxonomy" id="297713"/>
    <lineage>
        <taxon>Eukaryota</taxon>
        <taxon>Fungi</taxon>
        <taxon>Dikarya</taxon>
        <taxon>Basidiomycota</taxon>
        <taxon>Agaricomycotina</taxon>
        <taxon>Agaricomycetes</taxon>
        <taxon>Agaricomycetidae</taxon>
        <taxon>Agaricales</taxon>
        <taxon>Marasmiineae</taxon>
        <taxon>Marasmiaceae</taxon>
        <taxon>Paramarasmius</taxon>
    </lineage>
</organism>
<dbReference type="InterPro" id="IPR017972">
    <property type="entry name" value="Cyt_P450_CS"/>
</dbReference>
<keyword evidence="17" id="KW-1185">Reference proteome</keyword>
<comment type="pathway">
    <text evidence="3">Secondary metabolite biosynthesis.</text>
</comment>
<evidence type="ECO:0000256" key="11">
    <source>
        <dbReference type="ARBA" id="ARBA00023033"/>
    </source>
</evidence>
<dbReference type="Gene3D" id="1.10.630.10">
    <property type="entry name" value="Cytochrome P450"/>
    <property type="match status" value="1"/>
</dbReference>
<dbReference type="EMBL" id="JAYKXP010000007">
    <property type="protein sequence ID" value="KAK7056377.1"/>
    <property type="molecule type" value="Genomic_DNA"/>
</dbReference>
<evidence type="ECO:0000313" key="16">
    <source>
        <dbReference type="EMBL" id="KAK7056377.1"/>
    </source>
</evidence>
<comment type="similarity">
    <text evidence="4 15">Belongs to the cytochrome P450 family.</text>
</comment>
<evidence type="ECO:0000256" key="14">
    <source>
        <dbReference type="PIRSR" id="PIRSR602401-1"/>
    </source>
</evidence>
<evidence type="ECO:0000256" key="13">
    <source>
        <dbReference type="ARBA" id="ARBA00023180"/>
    </source>
</evidence>
<keyword evidence="10 14" id="KW-0408">Iron</keyword>
<dbReference type="PRINTS" id="PR00463">
    <property type="entry name" value="EP450I"/>
</dbReference>
<keyword evidence="8" id="KW-1133">Transmembrane helix</keyword>
<dbReference type="GO" id="GO:0020037">
    <property type="term" value="F:heme binding"/>
    <property type="evidence" value="ECO:0007669"/>
    <property type="project" value="InterPro"/>
</dbReference>
<gene>
    <name evidence="16" type="ORF">VNI00_002931</name>
</gene>
<dbReference type="GO" id="GO:0016705">
    <property type="term" value="F:oxidoreductase activity, acting on paired donors, with incorporation or reduction of molecular oxygen"/>
    <property type="evidence" value="ECO:0007669"/>
    <property type="project" value="InterPro"/>
</dbReference>
<keyword evidence="12" id="KW-0472">Membrane</keyword>
<dbReference type="AlphaFoldDB" id="A0AAW0DXK9"/>
<keyword evidence="5 14" id="KW-0349">Heme</keyword>
<sequence length="528" mass="59671">MDSVLLCLSVIGPMKSLLCTALVFTVSFAIISRLVKSRRVGERIPGPLGVPLLGNLLQLGGRNNWLTFTEWRKQYGDIVYINIAGKDAVILNSRKVAGDLLDRRATIYSDRPRNIVTQLLTGGMVFAFSQHNEVWKTMRRASAEAMSNSAMKQYASLQETEAVLLIGDLLKDPDSWDAHLQRAANSLVLSAVYGMPPIRDYHNPDIAAVNLFVDRCLHSCAPGTFLVEYFTWMQYLPRWMSPWRRYAEDNFRYYAILFEKLYQDVTRRIAQGDESPSVASTIYHDEKHLGVTDREAAWLSATLYAGASGTTSGQLAWFILTMVLHPEAQKRAQEEIDRVVGRGRMPSVNDQEHLVYVRALVKELLRWRPVGPLGVPHRLDQDDVYEGYHFKKDTMFVTNVWAMNHDPEVYGPDADDFVPERYLDEDGKMIDTKDEGHLTFGFGRRICVGRHLSKQSLFIYIASMLWAFDIKPGTDRDGKIVLPDPDAGVGDGLIVQPPEFPCQITPRFPDVPTLITQMKELHGFGVDG</sequence>
<evidence type="ECO:0000256" key="9">
    <source>
        <dbReference type="ARBA" id="ARBA00023002"/>
    </source>
</evidence>
<evidence type="ECO:0000256" key="12">
    <source>
        <dbReference type="ARBA" id="ARBA00023136"/>
    </source>
</evidence>
<comment type="cofactor">
    <cofactor evidence="1 14">
        <name>heme</name>
        <dbReference type="ChEBI" id="CHEBI:30413"/>
    </cofactor>
</comment>
<reference evidence="16 17" key="1">
    <citation type="submission" date="2024-01" db="EMBL/GenBank/DDBJ databases">
        <title>A draft genome for a cacao thread blight-causing isolate of Paramarasmius palmivorus.</title>
        <authorList>
            <person name="Baruah I.K."/>
            <person name="Bukari Y."/>
            <person name="Amoako-Attah I."/>
            <person name="Meinhardt L.W."/>
            <person name="Bailey B.A."/>
            <person name="Cohen S.P."/>
        </authorList>
    </citation>
    <scope>NUCLEOTIDE SEQUENCE [LARGE SCALE GENOMIC DNA]</scope>
    <source>
        <strain evidence="16 17">GH-12</strain>
    </source>
</reference>
<dbReference type="InterPro" id="IPR001128">
    <property type="entry name" value="Cyt_P450"/>
</dbReference>
<dbReference type="SUPFAM" id="SSF48264">
    <property type="entry name" value="Cytochrome P450"/>
    <property type="match status" value="1"/>
</dbReference>
<comment type="caution">
    <text evidence="16">The sequence shown here is derived from an EMBL/GenBank/DDBJ whole genome shotgun (WGS) entry which is preliminary data.</text>
</comment>
<protein>
    <recommendedName>
        <fullName evidence="18">Cytochrome P450</fullName>
    </recommendedName>
</protein>
<evidence type="ECO:0008006" key="18">
    <source>
        <dbReference type="Google" id="ProtNLM"/>
    </source>
</evidence>
<evidence type="ECO:0000313" key="17">
    <source>
        <dbReference type="Proteomes" id="UP001383192"/>
    </source>
</evidence>
<dbReference type="InterPro" id="IPR036396">
    <property type="entry name" value="Cyt_P450_sf"/>
</dbReference>
<evidence type="ECO:0000256" key="7">
    <source>
        <dbReference type="ARBA" id="ARBA00022723"/>
    </source>
</evidence>
<evidence type="ECO:0000256" key="6">
    <source>
        <dbReference type="ARBA" id="ARBA00022692"/>
    </source>
</evidence>
<feature type="binding site" description="axial binding residue" evidence="14">
    <location>
        <position position="447"/>
    </location>
    <ligand>
        <name>heme</name>
        <dbReference type="ChEBI" id="CHEBI:30413"/>
    </ligand>
    <ligandPart>
        <name>Fe</name>
        <dbReference type="ChEBI" id="CHEBI:18248"/>
    </ligandPart>
</feature>
<dbReference type="InterPro" id="IPR050364">
    <property type="entry name" value="Cytochrome_P450_fung"/>
</dbReference>
<keyword evidence="11 15" id="KW-0503">Monooxygenase</keyword>
<keyword evidence="6" id="KW-0812">Transmembrane</keyword>
<evidence type="ECO:0000256" key="5">
    <source>
        <dbReference type="ARBA" id="ARBA00022617"/>
    </source>
</evidence>
<evidence type="ECO:0000256" key="4">
    <source>
        <dbReference type="ARBA" id="ARBA00010617"/>
    </source>
</evidence>
<name>A0AAW0DXK9_9AGAR</name>
<keyword evidence="9 15" id="KW-0560">Oxidoreductase</keyword>
<proteinExistence type="inferred from homology"/>
<dbReference type="CDD" id="cd11065">
    <property type="entry name" value="CYP64-like"/>
    <property type="match status" value="1"/>
</dbReference>
<evidence type="ECO:0000256" key="10">
    <source>
        <dbReference type="ARBA" id="ARBA00023004"/>
    </source>
</evidence>
<dbReference type="PANTHER" id="PTHR46300">
    <property type="entry name" value="P450, PUTATIVE (EUROFUNG)-RELATED-RELATED"/>
    <property type="match status" value="1"/>
</dbReference>
<dbReference type="PRINTS" id="PR00385">
    <property type="entry name" value="P450"/>
</dbReference>
<evidence type="ECO:0000256" key="8">
    <source>
        <dbReference type="ARBA" id="ARBA00022989"/>
    </source>
</evidence>
<comment type="subcellular location">
    <subcellularLocation>
        <location evidence="2">Membrane</location>
        <topology evidence="2">Single-pass membrane protein</topology>
    </subcellularLocation>
</comment>
<dbReference type="PANTHER" id="PTHR46300:SF2">
    <property type="entry name" value="CYTOCHROME P450 MONOOXYGENASE ALNH-RELATED"/>
    <property type="match status" value="1"/>
</dbReference>
<evidence type="ECO:0000256" key="15">
    <source>
        <dbReference type="RuleBase" id="RU000461"/>
    </source>
</evidence>
<dbReference type="GO" id="GO:0016020">
    <property type="term" value="C:membrane"/>
    <property type="evidence" value="ECO:0007669"/>
    <property type="project" value="UniProtKB-SubCell"/>
</dbReference>